<dbReference type="Gene3D" id="3.30.470.20">
    <property type="entry name" value="ATP-grasp fold, B domain"/>
    <property type="match status" value="1"/>
</dbReference>
<dbReference type="GO" id="GO:0018169">
    <property type="term" value="F:ribosomal S6-glutamic acid ligase activity"/>
    <property type="evidence" value="ECO:0007669"/>
    <property type="project" value="TreeGrafter"/>
</dbReference>
<evidence type="ECO:0000313" key="2">
    <source>
        <dbReference type="EMBL" id="ART69963.1"/>
    </source>
</evidence>
<proteinExistence type="predicted"/>
<sequence>MIVFYGYPDDRPLERAIDAAADLGLDYLVIDQRHAAHSDMCLEVRDGDVRGRLVVSGSSIRIDEIEAVYARPLTTPMRGDQRDHERARVFDDVFIEWLDVADCLVVSRPAAMHSNASKPFQAQEIAACGFAVPDTLVSTDPDHVREFWARHGSVVFKSISGIRSIVRPLDEQRAAGLDRVRDLPTQFQELVEGVDVRVHVVGQRVFATEISSPVVDYRYAHRDGADAVLRPVDLPPDVAARCVALSARLDLPFAGIDLRRRPDGEYVCFEVNPMPGYSYFEAEAGQPISTALVEFLAGKAA</sequence>
<dbReference type="InterPro" id="IPR013651">
    <property type="entry name" value="ATP-grasp_RimK-type"/>
</dbReference>
<reference evidence="2 3" key="1">
    <citation type="submission" date="2017-04" db="EMBL/GenBank/DDBJ databases">
        <title>Whole Genome Sequence of 1,4-Dioxane Degrading Bacterium Mycobacterium dioxanotrophicus PH-06.</title>
        <authorList>
            <person name="He Y."/>
        </authorList>
    </citation>
    <scope>NUCLEOTIDE SEQUENCE [LARGE SCALE GENOMIC DNA]</scope>
    <source>
        <strain evidence="2 3">PH-06</strain>
    </source>
</reference>
<dbReference type="EMBL" id="CP020809">
    <property type="protein sequence ID" value="ART69963.1"/>
    <property type="molecule type" value="Genomic_DNA"/>
</dbReference>
<name>A0A1Y0C439_9MYCO</name>
<dbReference type="SUPFAM" id="SSF56059">
    <property type="entry name" value="Glutathione synthetase ATP-binding domain-like"/>
    <property type="match status" value="1"/>
</dbReference>
<dbReference type="PANTHER" id="PTHR21621">
    <property type="entry name" value="RIBOSOMAL PROTEIN S6 MODIFICATION PROTEIN"/>
    <property type="match status" value="1"/>
</dbReference>
<keyword evidence="2" id="KW-0436">Ligase</keyword>
<dbReference type="Pfam" id="PF08443">
    <property type="entry name" value="RimK"/>
    <property type="match status" value="1"/>
</dbReference>
<dbReference type="Proteomes" id="UP000195331">
    <property type="component" value="Chromosome"/>
</dbReference>
<dbReference type="RefSeq" id="WP_087077452.1">
    <property type="nucleotide sequence ID" value="NZ_CP020809.1"/>
</dbReference>
<dbReference type="GO" id="GO:0005737">
    <property type="term" value="C:cytoplasm"/>
    <property type="evidence" value="ECO:0007669"/>
    <property type="project" value="TreeGrafter"/>
</dbReference>
<dbReference type="GO" id="GO:0009432">
    <property type="term" value="P:SOS response"/>
    <property type="evidence" value="ECO:0007669"/>
    <property type="project" value="TreeGrafter"/>
</dbReference>
<evidence type="ECO:0000313" key="3">
    <source>
        <dbReference type="Proteomes" id="UP000195331"/>
    </source>
</evidence>
<gene>
    <name evidence="2" type="ORF">BTO20_16515</name>
</gene>
<dbReference type="AlphaFoldDB" id="A0A1Y0C439"/>
<feature type="domain" description="ATP-grasp fold RimK-type" evidence="1">
    <location>
        <begin position="131"/>
        <end position="295"/>
    </location>
</feature>
<organism evidence="2 3">
    <name type="scientific">Mycobacterium dioxanotrophicus</name>
    <dbReference type="NCBI Taxonomy" id="482462"/>
    <lineage>
        <taxon>Bacteria</taxon>
        <taxon>Bacillati</taxon>
        <taxon>Actinomycetota</taxon>
        <taxon>Actinomycetes</taxon>
        <taxon>Mycobacteriales</taxon>
        <taxon>Mycobacteriaceae</taxon>
        <taxon>Mycobacterium</taxon>
    </lineage>
</organism>
<dbReference type="PANTHER" id="PTHR21621:SF0">
    <property type="entry name" value="BETA-CITRYLGLUTAMATE SYNTHASE B-RELATED"/>
    <property type="match status" value="1"/>
</dbReference>
<protein>
    <submittedName>
        <fullName evidence="2">Alpha-L-glutamate ligase</fullName>
    </submittedName>
</protein>
<accession>A0A1Y0C439</accession>
<dbReference type="KEGG" id="mdx:BTO20_16515"/>
<evidence type="ECO:0000259" key="1">
    <source>
        <dbReference type="Pfam" id="PF08443"/>
    </source>
</evidence>
<keyword evidence="3" id="KW-1185">Reference proteome</keyword>
<dbReference type="OrthoDB" id="9794735at2"/>